<dbReference type="InterPro" id="IPR029063">
    <property type="entry name" value="SAM-dependent_MTases_sf"/>
</dbReference>
<keyword evidence="3" id="KW-1185">Reference proteome</keyword>
<dbReference type="STRING" id="1036808.A0A0C3D7H7"/>
<dbReference type="AlphaFoldDB" id="A0A0C3D7H7"/>
<reference evidence="2 3" key="1">
    <citation type="submission" date="2014-04" db="EMBL/GenBank/DDBJ databases">
        <authorList>
            <consortium name="DOE Joint Genome Institute"/>
            <person name="Kuo A."/>
            <person name="Kohler A."/>
            <person name="Nagy L.G."/>
            <person name="Floudas D."/>
            <person name="Copeland A."/>
            <person name="Barry K.W."/>
            <person name="Cichocki N."/>
            <person name="Veneault-Fourrey C."/>
            <person name="LaButti K."/>
            <person name="Lindquist E.A."/>
            <person name="Lipzen A."/>
            <person name="Lundell T."/>
            <person name="Morin E."/>
            <person name="Murat C."/>
            <person name="Sun H."/>
            <person name="Tunlid A."/>
            <person name="Henrissat B."/>
            <person name="Grigoriev I.V."/>
            <person name="Hibbett D.S."/>
            <person name="Martin F."/>
            <person name="Nordberg H.P."/>
            <person name="Cantor M.N."/>
            <person name="Hua S.X."/>
        </authorList>
    </citation>
    <scope>NUCLEOTIDE SEQUENCE [LARGE SCALE GENOMIC DNA]</scope>
    <source>
        <strain evidence="2 3">Foug A</strain>
    </source>
</reference>
<dbReference type="OrthoDB" id="414133at2759"/>
<accession>A0A0C3D7H7</accession>
<reference evidence="3" key="2">
    <citation type="submission" date="2015-01" db="EMBL/GenBank/DDBJ databases">
        <title>Evolutionary Origins and Diversification of the Mycorrhizal Mutualists.</title>
        <authorList>
            <consortium name="DOE Joint Genome Institute"/>
            <consortium name="Mycorrhizal Genomics Consortium"/>
            <person name="Kohler A."/>
            <person name="Kuo A."/>
            <person name="Nagy L.G."/>
            <person name="Floudas D."/>
            <person name="Copeland A."/>
            <person name="Barry K.W."/>
            <person name="Cichocki N."/>
            <person name="Veneault-Fourrey C."/>
            <person name="LaButti K."/>
            <person name="Lindquist E.A."/>
            <person name="Lipzen A."/>
            <person name="Lundell T."/>
            <person name="Morin E."/>
            <person name="Murat C."/>
            <person name="Riley R."/>
            <person name="Ohm R."/>
            <person name="Sun H."/>
            <person name="Tunlid A."/>
            <person name="Henrissat B."/>
            <person name="Grigoriev I.V."/>
            <person name="Hibbett D.S."/>
            <person name="Martin F."/>
        </authorList>
    </citation>
    <scope>NUCLEOTIDE SEQUENCE [LARGE SCALE GENOMIC DNA]</scope>
    <source>
        <strain evidence="3">Foug A</strain>
    </source>
</reference>
<dbReference type="PANTHER" id="PTHR46098:SF1">
    <property type="entry name" value="TRNA (CYTOSINE(38)-C(5))-METHYLTRANSFERASE"/>
    <property type="match status" value="1"/>
</dbReference>
<name>A0A0C3D7H7_9AGAM</name>
<dbReference type="GO" id="GO:0005634">
    <property type="term" value="C:nucleus"/>
    <property type="evidence" value="ECO:0007669"/>
    <property type="project" value="TreeGrafter"/>
</dbReference>
<evidence type="ECO:0000256" key="1">
    <source>
        <dbReference type="ARBA" id="ARBA00022691"/>
    </source>
</evidence>
<organism evidence="2 3">
    <name type="scientific">Scleroderma citrinum Foug A</name>
    <dbReference type="NCBI Taxonomy" id="1036808"/>
    <lineage>
        <taxon>Eukaryota</taxon>
        <taxon>Fungi</taxon>
        <taxon>Dikarya</taxon>
        <taxon>Basidiomycota</taxon>
        <taxon>Agaricomycotina</taxon>
        <taxon>Agaricomycetes</taxon>
        <taxon>Agaricomycetidae</taxon>
        <taxon>Boletales</taxon>
        <taxon>Sclerodermatineae</taxon>
        <taxon>Sclerodermataceae</taxon>
        <taxon>Scleroderma</taxon>
    </lineage>
</organism>
<proteinExistence type="predicted"/>
<keyword evidence="1" id="KW-0949">S-adenosyl-L-methionine</keyword>
<gene>
    <name evidence="2" type="ORF">SCLCIDRAFT_567140</name>
</gene>
<evidence type="ECO:0000313" key="3">
    <source>
        <dbReference type="Proteomes" id="UP000053989"/>
    </source>
</evidence>
<evidence type="ECO:0000313" key="2">
    <source>
        <dbReference type="EMBL" id="KIM52359.1"/>
    </source>
</evidence>
<dbReference type="SUPFAM" id="SSF53335">
    <property type="entry name" value="S-adenosyl-L-methionine-dependent methyltransferases"/>
    <property type="match status" value="1"/>
</dbReference>
<dbReference type="Gene3D" id="3.90.120.10">
    <property type="entry name" value="DNA Methylase, subunit A, domain 2"/>
    <property type="match status" value="1"/>
</dbReference>
<dbReference type="InParanoid" id="A0A0C3D7H7"/>
<dbReference type="InterPro" id="IPR050750">
    <property type="entry name" value="C5-MTase"/>
</dbReference>
<sequence length="180" mass="20724">MAQGSDTRQRLRSILERLGYNLAEFILNPLQFGILPNSRSRYYLLAKLSPRKFIGLDDTTSKILHCIPLQPAESIVPRRLRCYLDRSMDDKTRTLFRILDRILTKWSRLFDIVLPSGTRSCCFTRVTSSFPARANILIHAGYTQMNEQLDTTKVFDEFLAAQASNDEDATFPLCRPQSFL</sequence>
<dbReference type="EMBL" id="KN822213">
    <property type="protein sequence ID" value="KIM52359.1"/>
    <property type="molecule type" value="Genomic_DNA"/>
</dbReference>
<dbReference type="Gene3D" id="3.40.50.150">
    <property type="entry name" value="Vaccinia Virus protein VP39"/>
    <property type="match status" value="1"/>
</dbReference>
<dbReference type="PANTHER" id="PTHR46098">
    <property type="entry name" value="TRNA (CYTOSINE(38)-C(5))-METHYLTRANSFERASE"/>
    <property type="match status" value="1"/>
</dbReference>
<protein>
    <submittedName>
        <fullName evidence="2">Uncharacterized protein</fullName>
    </submittedName>
</protein>
<dbReference type="Proteomes" id="UP000053989">
    <property type="component" value="Unassembled WGS sequence"/>
</dbReference>
<dbReference type="HOGENOM" id="CLU_1497088_0_0_1"/>